<feature type="transmembrane region" description="Helical" evidence="1">
    <location>
        <begin position="110"/>
        <end position="129"/>
    </location>
</feature>
<accession>A0A485LI95</accession>
<protein>
    <submittedName>
        <fullName evidence="3">Aste57867_21458 protein</fullName>
    </submittedName>
</protein>
<feature type="transmembrane region" description="Helical" evidence="1">
    <location>
        <begin position="193"/>
        <end position="212"/>
    </location>
</feature>
<dbReference type="PANTHER" id="PTHR33802">
    <property type="entry name" value="SI:CH211-161H7.5-RELATED"/>
    <property type="match status" value="1"/>
</dbReference>
<feature type="transmembrane region" description="Helical" evidence="1">
    <location>
        <begin position="84"/>
        <end position="104"/>
    </location>
</feature>
<reference evidence="2" key="2">
    <citation type="submission" date="2019-06" db="EMBL/GenBank/DDBJ databases">
        <title>Genomics analysis of Aphanomyces spp. identifies a new class of oomycete effector associated with host adaptation.</title>
        <authorList>
            <person name="Gaulin E."/>
        </authorList>
    </citation>
    <scope>NUCLEOTIDE SEQUENCE</scope>
    <source>
        <strain evidence="2">CBS 578.67</strain>
    </source>
</reference>
<evidence type="ECO:0000313" key="3">
    <source>
        <dbReference type="EMBL" id="VFT98129.1"/>
    </source>
</evidence>
<evidence type="ECO:0000313" key="2">
    <source>
        <dbReference type="EMBL" id="KAF0686753.1"/>
    </source>
</evidence>
<dbReference type="EMBL" id="CAADRA010007002">
    <property type="protein sequence ID" value="VFT98129.1"/>
    <property type="molecule type" value="Genomic_DNA"/>
</dbReference>
<evidence type="ECO:0000313" key="4">
    <source>
        <dbReference type="Proteomes" id="UP000332933"/>
    </source>
</evidence>
<dbReference type="Proteomes" id="UP000332933">
    <property type="component" value="Unassembled WGS sequence"/>
</dbReference>
<name>A0A485LI95_9STRA</name>
<feature type="transmembrane region" description="Helical" evidence="1">
    <location>
        <begin position="254"/>
        <end position="274"/>
    </location>
</feature>
<keyword evidence="1" id="KW-0812">Transmembrane</keyword>
<organism evidence="3 4">
    <name type="scientific">Aphanomyces stellatus</name>
    <dbReference type="NCBI Taxonomy" id="120398"/>
    <lineage>
        <taxon>Eukaryota</taxon>
        <taxon>Sar</taxon>
        <taxon>Stramenopiles</taxon>
        <taxon>Oomycota</taxon>
        <taxon>Saprolegniomycetes</taxon>
        <taxon>Saprolegniales</taxon>
        <taxon>Verrucalvaceae</taxon>
        <taxon>Aphanomyces</taxon>
    </lineage>
</organism>
<dbReference type="OrthoDB" id="5586934at2759"/>
<keyword evidence="4" id="KW-1185">Reference proteome</keyword>
<dbReference type="AlphaFoldDB" id="A0A485LI95"/>
<reference evidence="3 4" key="1">
    <citation type="submission" date="2019-03" db="EMBL/GenBank/DDBJ databases">
        <authorList>
            <person name="Gaulin E."/>
            <person name="Dumas B."/>
        </authorList>
    </citation>
    <scope>NUCLEOTIDE SEQUENCE [LARGE SCALE GENOMIC DNA]</scope>
    <source>
        <strain evidence="3">CBS 568.67</strain>
    </source>
</reference>
<feature type="transmembrane region" description="Helical" evidence="1">
    <location>
        <begin position="54"/>
        <end position="72"/>
    </location>
</feature>
<gene>
    <name evidence="3" type="primary">Aste57867_21458</name>
    <name evidence="2" type="ORF">As57867_021389</name>
    <name evidence="3" type="ORF">ASTE57867_21458</name>
</gene>
<dbReference type="EMBL" id="VJMH01006976">
    <property type="protein sequence ID" value="KAF0686753.1"/>
    <property type="molecule type" value="Genomic_DNA"/>
</dbReference>
<keyword evidence="1" id="KW-1133">Transmembrane helix</keyword>
<proteinExistence type="predicted"/>
<keyword evidence="1" id="KW-0472">Membrane</keyword>
<feature type="transmembrane region" description="Helical" evidence="1">
    <location>
        <begin position="160"/>
        <end position="181"/>
    </location>
</feature>
<dbReference type="PANTHER" id="PTHR33802:SF2">
    <property type="entry name" value="EF-HAND DOMAIN-CONTAINING PROTEIN"/>
    <property type="match status" value="1"/>
</dbReference>
<sequence length="303" mass="33817">MTPSPRTLVCLRATMVVAYAIFLWRSAVHAVNADIRETSHRAPNLLTPADGSFAIWGVIYTWLLVFVVRECVRPSDALAPNIYVLYVLFIASCPCATLWMELFVAGYTGLAFVPIFVLWLVLFAAYLYVEDKIEPIVVTSILASTNADHAFASTARTDFWCIRVPFTLYWAWICAAATVQLNLTCEFYGLHAMWIYVFWCGMWVLANCVILIGTGDVPFACVALWTLLGIASASRERKELHATNLVQYGEHYAVEVMASVGAFVFAGLFVFLVIHKWWRGPPSRPRPAALLEQIPNASYGTAV</sequence>
<evidence type="ECO:0000256" key="1">
    <source>
        <dbReference type="SAM" id="Phobius"/>
    </source>
</evidence>